<dbReference type="PROSITE" id="PS52027">
    <property type="entry name" value="ZF_C2HC_C3H"/>
    <property type="match status" value="1"/>
</dbReference>
<dbReference type="PANTHER" id="PTHR13555:SF5">
    <property type="entry name" value="ZINC-FINGER OF A C2HC-TYPE"/>
    <property type="match status" value="1"/>
</dbReference>
<dbReference type="OrthoDB" id="10066537at2759"/>
<evidence type="ECO:0000256" key="6">
    <source>
        <dbReference type="SAM" id="MobiDB-lite"/>
    </source>
</evidence>
<feature type="compositionally biased region" description="Polar residues" evidence="6">
    <location>
        <begin position="119"/>
        <end position="131"/>
    </location>
</feature>
<reference evidence="8" key="1">
    <citation type="submission" date="2022-01" db="EMBL/GenBank/DDBJ databases">
        <authorList>
            <person name="King R."/>
        </authorList>
    </citation>
    <scope>NUCLEOTIDE SEQUENCE</scope>
</reference>
<dbReference type="InterPro" id="IPR049899">
    <property type="entry name" value="Znf_C2HC_C3H"/>
</dbReference>
<evidence type="ECO:0000256" key="4">
    <source>
        <dbReference type="ARBA" id="ARBA00022833"/>
    </source>
</evidence>
<sequence>MTTAHQRPIMDQELIIQEGNLVPCHVCGRTFLPVPLAKHEKVCERNAAKKRKPFNSLKQRVAGTDLADFHQTTYLKKKEEPPIIETKGKQNKWKEKHLELVTAIRAAKGVPAKVPASPTMKSRGSTTQNNEKCQTCDRFFGPKAYDRHVEWCKERKLRIQDHLTASAQLARERLEARVNYRVPPLNKSKRITVREKYSNSQSPEPLPVKTTNSTTNLLSRAPSIRKPKSLVNVVKPGINNNNKSPIDKCSGDRNVSSKVESSKSLPTNKRNPIVAKKLNSIAVNDQGLTVSAINKSMVTWKEIVKKETKQKLLPNKFNVNLQTKSQELLKGQKAPEKILSSNDILFTKGRQFDNHNNRVDENYETGSFKTEFNGKFKVNSEIFDNDEISFRQHKEDLKLFKMDNCVEDFNINIEQCAIIIDKKEGNKNRNNQNSKHTEERDLQIDKEDKKLKEIKESTDFAETNNAEICNKTEINENFKQKEENKTQEETVINWNILPTIETKFKEIDEDSEENINSSNCKNSTEINNKTLEKKDSNDEQRQAKEIQENLSKYLLEIEQLGSNLIEPSKNSIEASNKTPKLFYLSKTHLDLTRDSSNETLSLKSKDSNSVVPIFFKSKFSYDSQSKSHVNLRKSTPIHHYSTFTLKPNNSFAFKIDWNNVRNKERLEILRIAAEKFIKGTKKGNEENYSVPKKKIKMCNSEEKSSATTNMTPRTCTVLEKLVQGKQLLNNNRNNKVLLAMTVAECEKLLELDKKCVKKFEEKLLRNRKTCGLPLIVTNNRPETIKTNEKSPSKICLPRINLSRPRRGIVEQSDNKQEKKKSLPVLKRSITLFDPTPKPSFKTKQEVDNFFNNGNEAKEKTESDVKIEEIDGETSQTDFTAEELFNVDDELYEEYKKYEALYLQDKEQQKVDSKKTRNKNIDLNYGLLTNKEIPKSEEEDHKTTNDSAYGSLRKHRTRAPKLAPLESTSSSGSETGTSLKMSKFCYECGTKFPVATAKFCVECGVKRLLL</sequence>
<evidence type="ECO:0000313" key="8">
    <source>
        <dbReference type="EMBL" id="CAG9773894.1"/>
    </source>
</evidence>
<keyword evidence="3 5" id="KW-0863">Zinc-finger</keyword>
<evidence type="ECO:0000256" key="1">
    <source>
        <dbReference type="ARBA" id="ARBA00022723"/>
    </source>
</evidence>
<organism evidence="8 9">
    <name type="scientific">Ceutorhynchus assimilis</name>
    <name type="common">cabbage seed weevil</name>
    <dbReference type="NCBI Taxonomy" id="467358"/>
    <lineage>
        <taxon>Eukaryota</taxon>
        <taxon>Metazoa</taxon>
        <taxon>Ecdysozoa</taxon>
        <taxon>Arthropoda</taxon>
        <taxon>Hexapoda</taxon>
        <taxon>Insecta</taxon>
        <taxon>Pterygota</taxon>
        <taxon>Neoptera</taxon>
        <taxon>Endopterygota</taxon>
        <taxon>Coleoptera</taxon>
        <taxon>Polyphaga</taxon>
        <taxon>Cucujiformia</taxon>
        <taxon>Curculionidae</taxon>
        <taxon>Ceutorhynchinae</taxon>
        <taxon>Ceutorhynchus</taxon>
    </lineage>
</organism>
<keyword evidence="1" id="KW-0479">Metal-binding</keyword>
<feature type="compositionally biased region" description="Basic and acidic residues" evidence="6">
    <location>
        <begin position="931"/>
        <end position="943"/>
    </location>
</feature>
<dbReference type="Gene3D" id="3.30.160.60">
    <property type="entry name" value="Classic Zinc Finger"/>
    <property type="match status" value="1"/>
</dbReference>
<evidence type="ECO:0000259" key="7">
    <source>
        <dbReference type="PROSITE" id="PS52027"/>
    </source>
</evidence>
<evidence type="ECO:0000256" key="2">
    <source>
        <dbReference type="ARBA" id="ARBA00022737"/>
    </source>
</evidence>
<evidence type="ECO:0000256" key="3">
    <source>
        <dbReference type="ARBA" id="ARBA00022771"/>
    </source>
</evidence>
<keyword evidence="9" id="KW-1185">Reference proteome</keyword>
<feature type="compositionally biased region" description="Basic and acidic residues" evidence="6">
    <location>
        <begin position="530"/>
        <end position="542"/>
    </location>
</feature>
<accession>A0A9N9MZK7</accession>
<dbReference type="Proteomes" id="UP001152799">
    <property type="component" value="Chromosome 9"/>
</dbReference>
<feature type="region of interest" description="Disordered" evidence="6">
    <location>
        <begin position="111"/>
        <end position="131"/>
    </location>
</feature>
<proteinExistence type="predicted"/>
<evidence type="ECO:0000256" key="5">
    <source>
        <dbReference type="PROSITE-ProRule" id="PRU01371"/>
    </source>
</evidence>
<dbReference type="Pfam" id="PF13913">
    <property type="entry name" value="zf-C2HC_2"/>
    <property type="match status" value="2"/>
</dbReference>
<feature type="region of interest" description="Disordered" evidence="6">
    <location>
        <begin position="509"/>
        <end position="542"/>
    </location>
</feature>
<feature type="compositionally biased region" description="Low complexity" evidence="6">
    <location>
        <begin position="965"/>
        <end position="976"/>
    </location>
</feature>
<dbReference type="InterPro" id="IPR026319">
    <property type="entry name" value="ZC2HC1A/B-like"/>
</dbReference>
<dbReference type="AlphaFoldDB" id="A0A9N9MZK7"/>
<evidence type="ECO:0000313" key="9">
    <source>
        <dbReference type="Proteomes" id="UP001152799"/>
    </source>
</evidence>
<feature type="compositionally biased region" description="Polar residues" evidence="6">
    <location>
        <begin position="514"/>
        <end position="529"/>
    </location>
</feature>
<keyword evidence="2" id="KW-0677">Repeat</keyword>
<dbReference type="EMBL" id="OU892285">
    <property type="protein sequence ID" value="CAG9773894.1"/>
    <property type="molecule type" value="Genomic_DNA"/>
</dbReference>
<name>A0A9N9MZK7_9CUCU</name>
<feature type="compositionally biased region" description="Polar residues" evidence="6">
    <location>
        <begin position="198"/>
        <end position="218"/>
    </location>
</feature>
<keyword evidence="4" id="KW-0862">Zinc</keyword>
<feature type="compositionally biased region" description="Polar residues" evidence="6">
    <location>
        <begin position="253"/>
        <end position="270"/>
    </location>
</feature>
<feature type="region of interest" description="Disordered" evidence="6">
    <location>
        <begin position="192"/>
        <end position="270"/>
    </location>
</feature>
<protein>
    <recommendedName>
        <fullName evidence="7">C2HC/C3H-type domain-containing protein</fullName>
    </recommendedName>
</protein>
<feature type="domain" description="C2HC/C3H-type" evidence="7">
    <location>
        <begin position="20"/>
        <end position="49"/>
    </location>
</feature>
<dbReference type="PANTHER" id="PTHR13555">
    <property type="entry name" value="C2H2 ZINC FINGER CGI-62-RELATED"/>
    <property type="match status" value="1"/>
</dbReference>
<gene>
    <name evidence="8" type="ORF">CEUTPL_LOCUS14279</name>
</gene>
<feature type="region of interest" description="Disordered" evidence="6">
    <location>
        <begin position="931"/>
        <end position="976"/>
    </location>
</feature>
<dbReference type="GO" id="GO:0008270">
    <property type="term" value="F:zinc ion binding"/>
    <property type="evidence" value="ECO:0007669"/>
    <property type="project" value="UniProtKB-KW"/>
</dbReference>